<evidence type="ECO:0000313" key="1">
    <source>
        <dbReference type="EMBL" id="KAG9342493.1"/>
    </source>
</evidence>
<name>A0A8T2NNR8_9TELE</name>
<accession>A0A8T2NNR8</accession>
<dbReference type="EMBL" id="JAFBMS010000028">
    <property type="protein sequence ID" value="KAG9342493.1"/>
    <property type="molecule type" value="Genomic_DNA"/>
</dbReference>
<evidence type="ECO:0000313" key="2">
    <source>
        <dbReference type="Proteomes" id="UP000824540"/>
    </source>
</evidence>
<gene>
    <name evidence="1" type="ORF">JZ751_016496</name>
</gene>
<dbReference type="Gene3D" id="2.40.128.20">
    <property type="match status" value="1"/>
</dbReference>
<comment type="caution">
    <text evidence="1">The sequence shown here is derived from an EMBL/GenBank/DDBJ whole genome shotgun (WGS) entry which is preliminary data.</text>
</comment>
<protein>
    <submittedName>
        <fullName evidence="1">Uncharacterized protein</fullName>
    </submittedName>
</protein>
<dbReference type="AlphaFoldDB" id="A0A8T2NNR8"/>
<reference evidence="1" key="1">
    <citation type="thesis" date="2021" institute="BYU ScholarsArchive" country="Provo, UT, USA">
        <title>Applications of and Algorithms for Genome Assembly and Genomic Analyses with an Emphasis on Marine Teleosts.</title>
        <authorList>
            <person name="Pickett B.D."/>
        </authorList>
    </citation>
    <scope>NUCLEOTIDE SEQUENCE</scope>
    <source>
        <strain evidence="1">HI-2016</strain>
    </source>
</reference>
<keyword evidence="2" id="KW-1185">Reference proteome</keyword>
<organism evidence="1 2">
    <name type="scientific">Albula glossodonta</name>
    <name type="common">roundjaw bonefish</name>
    <dbReference type="NCBI Taxonomy" id="121402"/>
    <lineage>
        <taxon>Eukaryota</taxon>
        <taxon>Metazoa</taxon>
        <taxon>Chordata</taxon>
        <taxon>Craniata</taxon>
        <taxon>Vertebrata</taxon>
        <taxon>Euteleostomi</taxon>
        <taxon>Actinopterygii</taxon>
        <taxon>Neopterygii</taxon>
        <taxon>Teleostei</taxon>
        <taxon>Albuliformes</taxon>
        <taxon>Albulidae</taxon>
        <taxon>Albula</taxon>
    </lineage>
</organism>
<proteinExistence type="predicted"/>
<dbReference type="InterPro" id="IPR012674">
    <property type="entry name" value="Calycin"/>
</dbReference>
<dbReference type="OrthoDB" id="8678705at2759"/>
<dbReference type="Proteomes" id="UP000824540">
    <property type="component" value="Unassembled WGS sequence"/>
</dbReference>
<sequence length="112" mass="12922">MSGGVFFFSRMSANQKPGATVVPRSQRFLYPVMMSSGLWIPWMSRIRKGDCIYFSYNATLENSTITLRKEAKLSDSDQDMYEKQEECLGLKTPAFMDLKKELCPEKETTPRF</sequence>